<dbReference type="AlphaFoldDB" id="A0A9P4QKE3"/>
<gene>
    <name evidence="2" type="ORF">EJ04DRAFT_529534</name>
</gene>
<evidence type="ECO:0000313" key="3">
    <source>
        <dbReference type="Proteomes" id="UP000799444"/>
    </source>
</evidence>
<keyword evidence="3" id="KW-1185">Reference proteome</keyword>
<protein>
    <submittedName>
        <fullName evidence="2">Uncharacterized protein</fullName>
    </submittedName>
</protein>
<organism evidence="2 3">
    <name type="scientific">Polyplosphaeria fusca</name>
    <dbReference type="NCBI Taxonomy" id="682080"/>
    <lineage>
        <taxon>Eukaryota</taxon>
        <taxon>Fungi</taxon>
        <taxon>Dikarya</taxon>
        <taxon>Ascomycota</taxon>
        <taxon>Pezizomycotina</taxon>
        <taxon>Dothideomycetes</taxon>
        <taxon>Pleosporomycetidae</taxon>
        <taxon>Pleosporales</taxon>
        <taxon>Tetraplosphaeriaceae</taxon>
        <taxon>Polyplosphaeria</taxon>
    </lineage>
</organism>
<sequence length="260" mass="28868">MWAKKIVTSEATLQMSPNTLLAWYMNNKSTANQKRSKQSGQVKRRRQSSNGSDSESDGRLFNRQFKQIKRQLAISLLQSQLNQTAATAVLPLQYNPIPMPTPQFMFPPSYMPLGYGGYPPQQSQSIAPAASAEPARVKTPPEHVSVPSSSPVNGNIDTRKDIVDFFDWITPRQPDDLWPAYAKVQDVVVGEGWTVDDIKAMADRQSPIYAQAIGEPYNLKEGIIRHLRQEFSLFKQEIKAQAAAAEMAATAGLQALFSGQ</sequence>
<evidence type="ECO:0000256" key="1">
    <source>
        <dbReference type="SAM" id="MobiDB-lite"/>
    </source>
</evidence>
<proteinExistence type="predicted"/>
<accession>A0A9P4QKE3</accession>
<feature type="region of interest" description="Disordered" evidence="1">
    <location>
        <begin position="29"/>
        <end position="60"/>
    </location>
</feature>
<evidence type="ECO:0000313" key="2">
    <source>
        <dbReference type="EMBL" id="KAF2727315.1"/>
    </source>
</evidence>
<comment type="caution">
    <text evidence="2">The sequence shown here is derived from an EMBL/GenBank/DDBJ whole genome shotgun (WGS) entry which is preliminary data.</text>
</comment>
<feature type="compositionally biased region" description="Basic residues" evidence="1">
    <location>
        <begin position="34"/>
        <end position="47"/>
    </location>
</feature>
<reference evidence="2" key="1">
    <citation type="journal article" date="2020" name="Stud. Mycol.">
        <title>101 Dothideomycetes genomes: a test case for predicting lifestyles and emergence of pathogens.</title>
        <authorList>
            <person name="Haridas S."/>
            <person name="Albert R."/>
            <person name="Binder M."/>
            <person name="Bloem J."/>
            <person name="Labutti K."/>
            <person name="Salamov A."/>
            <person name="Andreopoulos B."/>
            <person name="Baker S."/>
            <person name="Barry K."/>
            <person name="Bills G."/>
            <person name="Bluhm B."/>
            <person name="Cannon C."/>
            <person name="Castanera R."/>
            <person name="Culley D."/>
            <person name="Daum C."/>
            <person name="Ezra D."/>
            <person name="Gonzalez J."/>
            <person name="Henrissat B."/>
            <person name="Kuo A."/>
            <person name="Liang C."/>
            <person name="Lipzen A."/>
            <person name="Lutzoni F."/>
            <person name="Magnuson J."/>
            <person name="Mondo S."/>
            <person name="Nolan M."/>
            <person name="Ohm R."/>
            <person name="Pangilinan J."/>
            <person name="Park H.-J."/>
            <person name="Ramirez L."/>
            <person name="Alfaro M."/>
            <person name="Sun H."/>
            <person name="Tritt A."/>
            <person name="Yoshinaga Y."/>
            <person name="Zwiers L.-H."/>
            <person name="Turgeon B."/>
            <person name="Goodwin S."/>
            <person name="Spatafora J."/>
            <person name="Crous P."/>
            <person name="Grigoriev I."/>
        </authorList>
    </citation>
    <scope>NUCLEOTIDE SEQUENCE</scope>
    <source>
        <strain evidence="2">CBS 125425</strain>
    </source>
</reference>
<dbReference type="Proteomes" id="UP000799444">
    <property type="component" value="Unassembled WGS sequence"/>
</dbReference>
<name>A0A9P4QKE3_9PLEO</name>
<dbReference type="EMBL" id="ML996339">
    <property type="protein sequence ID" value="KAF2727315.1"/>
    <property type="molecule type" value="Genomic_DNA"/>
</dbReference>
<dbReference type="OrthoDB" id="3800774at2759"/>